<keyword evidence="13" id="KW-1185">Reference proteome</keyword>
<organism evidence="12 13">
    <name type="scientific">Stichopus japonicus</name>
    <name type="common">Sea cucumber</name>
    <dbReference type="NCBI Taxonomy" id="307972"/>
    <lineage>
        <taxon>Eukaryota</taxon>
        <taxon>Metazoa</taxon>
        <taxon>Echinodermata</taxon>
        <taxon>Eleutherozoa</taxon>
        <taxon>Echinozoa</taxon>
        <taxon>Holothuroidea</taxon>
        <taxon>Aspidochirotacea</taxon>
        <taxon>Aspidochirotida</taxon>
        <taxon>Stichopodidae</taxon>
        <taxon>Apostichopus</taxon>
    </lineage>
</organism>
<feature type="compositionally biased region" description="Polar residues" evidence="9">
    <location>
        <begin position="238"/>
        <end position="252"/>
    </location>
</feature>
<dbReference type="CDD" id="cd00637">
    <property type="entry name" value="7tm_classA_rhodopsin-like"/>
    <property type="match status" value="1"/>
</dbReference>
<dbReference type="SUPFAM" id="SSF81321">
    <property type="entry name" value="Family A G protein-coupled receptor-like"/>
    <property type="match status" value="1"/>
</dbReference>
<evidence type="ECO:0000313" key="13">
    <source>
        <dbReference type="Proteomes" id="UP000230750"/>
    </source>
</evidence>
<feature type="transmembrane region" description="Helical" evidence="10">
    <location>
        <begin position="31"/>
        <end position="57"/>
    </location>
</feature>
<dbReference type="OrthoDB" id="5950040at2759"/>
<protein>
    <submittedName>
        <fullName evidence="12">Putative alpha-1A adrenergic receptor-like</fullName>
    </submittedName>
</protein>
<evidence type="ECO:0000256" key="10">
    <source>
        <dbReference type="SAM" id="Phobius"/>
    </source>
</evidence>
<dbReference type="InterPro" id="IPR000276">
    <property type="entry name" value="GPCR_Rhodpsn"/>
</dbReference>
<dbReference type="PROSITE" id="PS50262">
    <property type="entry name" value="G_PROTEIN_RECEP_F1_2"/>
    <property type="match status" value="1"/>
</dbReference>
<dbReference type="Proteomes" id="UP000230750">
    <property type="component" value="Unassembled WGS sequence"/>
</dbReference>
<keyword evidence="6 10" id="KW-0472">Membrane</keyword>
<evidence type="ECO:0000256" key="9">
    <source>
        <dbReference type="SAM" id="MobiDB-lite"/>
    </source>
</evidence>
<evidence type="ECO:0000256" key="1">
    <source>
        <dbReference type="ARBA" id="ARBA00004651"/>
    </source>
</evidence>
<keyword evidence="7 12" id="KW-0675">Receptor</keyword>
<dbReference type="PRINTS" id="PR00237">
    <property type="entry name" value="GPCRRHODOPSN"/>
</dbReference>
<sequence>MDVSAWNTVSTTSISTTGIDSVQPPTLANRVIIAIILFTVSLTGIFGNSLVIIAVIVSKKLRTSTNIFVANLAIADLLTSLFLPILALSLIVNEATPLPDQLCGTAMGFVQVSLGCSLYTLASIAINRLLLITTSVSFYRLLFRRRFMVIWIFVTWTVSASITCLPIILDRGELGFDSEYHICGGVSEHRHSALYETIIVCGLYPLPLTIIIVCYTWLFTHIHRHHRKVKRRAKANKPISTLSGGVQNNTQG</sequence>
<dbReference type="InterPro" id="IPR017452">
    <property type="entry name" value="GPCR_Rhodpsn_7TM"/>
</dbReference>
<accession>A0A2G8JF16</accession>
<dbReference type="Gene3D" id="1.20.1070.10">
    <property type="entry name" value="Rhodopsin 7-helix transmembrane proteins"/>
    <property type="match status" value="1"/>
</dbReference>
<evidence type="ECO:0000313" key="12">
    <source>
        <dbReference type="EMBL" id="PIK34351.1"/>
    </source>
</evidence>
<keyword evidence="3 10" id="KW-0812">Transmembrane</keyword>
<evidence type="ECO:0000256" key="5">
    <source>
        <dbReference type="ARBA" id="ARBA00023040"/>
    </source>
</evidence>
<keyword evidence="2" id="KW-1003">Cell membrane</keyword>
<dbReference type="STRING" id="307972.A0A2G8JF16"/>
<evidence type="ECO:0000256" key="7">
    <source>
        <dbReference type="ARBA" id="ARBA00023170"/>
    </source>
</evidence>
<comment type="caution">
    <text evidence="12">The sequence shown here is derived from an EMBL/GenBank/DDBJ whole genome shotgun (WGS) entry which is preliminary data.</text>
</comment>
<evidence type="ECO:0000256" key="2">
    <source>
        <dbReference type="ARBA" id="ARBA00022475"/>
    </source>
</evidence>
<feature type="transmembrane region" description="Helical" evidence="10">
    <location>
        <begin position="104"/>
        <end position="126"/>
    </location>
</feature>
<evidence type="ECO:0000256" key="3">
    <source>
        <dbReference type="ARBA" id="ARBA00022692"/>
    </source>
</evidence>
<feature type="transmembrane region" description="Helical" evidence="10">
    <location>
        <begin position="197"/>
        <end position="222"/>
    </location>
</feature>
<dbReference type="AlphaFoldDB" id="A0A2G8JF16"/>
<keyword evidence="5" id="KW-0297">G-protein coupled receptor</keyword>
<feature type="transmembrane region" description="Helical" evidence="10">
    <location>
        <begin position="69"/>
        <end position="92"/>
    </location>
</feature>
<feature type="region of interest" description="Disordered" evidence="9">
    <location>
        <begin position="231"/>
        <end position="252"/>
    </location>
</feature>
<reference evidence="12 13" key="1">
    <citation type="journal article" date="2017" name="PLoS Biol.">
        <title>The sea cucumber genome provides insights into morphological evolution and visceral regeneration.</title>
        <authorList>
            <person name="Zhang X."/>
            <person name="Sun L."/>
            <person name="Yuan J."/>
            <person name="Sun Y."/>
            <person name="Gao Y."/>
            <person name="Zhang L."/>
            <person name="Li S."/>
            <person name="Dai H."/>
            <person name="Hamel J.F."/>
            <person name="Liu C."/>
            <person name="Yu Y."/>
            <person name="Liu S."/>
            <person name="Lin W."/>
            <person name="Guo K."/>
            <person name="Jin S."/>
            <person name="Xu P."/>
            <person name="Storey K.B."/>
            <person name="Huan P."/>
            <person name="Zhang T."/>
            <person name="Zhou Y."/>
            <person name="Zhang J."/>
            <person name="Lin C."/>
            <person name="Li X."/>
            <person name="Xing L."/>
            <person name="Huo D."/>
            <person name="Sun M."/>
            <person name="Wang L."/>
            <person name="Mercier A."/>
            <person name="Li F."/>
            <person name="Yang H."/>
            <person name="Xiang J."/>
        </authorList>
    </citation>
    <scope>NUCLEOTIDE SEQUENCE [LARGE SCALE GENOMIC DNA]</scope>
    <source>
        <strain evidence="12">Shaxun</strain>
        <tissue evidence="12">Muscle</tissue>
    </source>
</reference>
<dbReference type="EMBL" id="MRZV01002203">
    <property type="protein sequence ID" value="PIK34351.1"/>
    <property type="molecule type" value="Genomic_DNA"/>
</dbReference>
<proteinExistence type="predicted"/>
<gene>
    <name evidence="12" type="ORF">BSL78_28822</name>
</gene>
<evidence type="ECO:0000256" key="6">
    <source>
        <dbReference type="ARBA" id="ARBA00023136"/>
    </source>
</evidence>
<dbReference type="Pfam" id="PF00001">
    <property type="entry name" value="7tm_1"/>
    <property type="match status" value="1"/>
</dbReference>
<dbReference type="GO" id="GO:0004930">
    <property type="term" value="F:G protein-coupled receptor activity"/>
    <property type="evidence" value="ECO:0007669"/>
    <property type="project" value="UniProtKB-KW"/>
</dbReference>
<keyword evidence="8" id="KW-0807">Transducer</keyword>
<dbReference type="PANTHER" id="PTHR24228">
    <property type="entry name" value="B2 BRADYKININ RECEPTOR/ANGIOTENSIN II RECEPTOR"/>
    <property type="match status" value="1"/>
</dbReference>
<keyword evidence="4 10" id="KW-1133">Transmembrane helix</keyword>
<feature type="transmembrane region" description="Helical" evidence="10">
    <location>
        <begin position="147"/>
        <end position="169"/>
    </location>
</feature>
<evidence type="ECO:0000256" key="4">
    <source>
        <dbReference type="ARBA" id="ARBA00022989"/>
    </source>
</evidence>
<dbReference type="PANTHER" id="PTHR24228:SF72">
    <property type="entry name" value="G-PROTEIN COUPLED RECEPTORS FAMILY 1 PROFILE DOMAIN-CONTAINING PROTEIN"/>
    <property type="match status" value="1"/>
</dbReference>
<evidence type="ECO:0000259" key="11">
    <source>
        <dbReference type="PROSITE" id="PS50262"/>
    </source>
</evidence>
<name>A0A2G8JF16_STIJA</name>
<dbReference type="GO" id="GO:0005886">
    <property type="term" value="C:plasma membrane"/>
    <property type="evidence" value="ECO:0007669"/>
    <property type="project" value="UniProtKB-SubCell"/>
</dbReference>
<comment type="subcellular location">
    <subcellularLocation>
        <location evidence="1">Cell membrane</location>
        <topology evidence="1">Multi-pass membrane protein</topology>
    </subcellularLocation>
</comment>
<evidence type="ECO:0000256" key="8">
    <source>
        <dbReference type="ARBA" id="ARBA00023224"/>
    </source>
</evidence>
<feature type="domain" description="G-protein coupled receptors family 1 profile" evidence="11">
    <location>
        <begin position="47"/>
        <end position="252"/>
    </location>
</feature>